<reference evidence="1" key="1">
    <citation type="submission" date="2018-07" db="EMBL/GenBank/DDBJ databases">
        <title>Complete genome sequence of Sphingomonas bisphenolicum strain AO1, a bisphenol A degradative bacterium isolated from Japanese farm field.</title>
        <authorList>
            <person name="Murakami M."/>
            <person name="Koh M."/>
            <person name="Koba S."/>
            <person name="Matsumura Y."/>
        </authorList>
    </citation>
    <scope>NUCLEOTIDE SEQUENCE</scope>
    <source>
        <strain evidence="1">AO1</strain>
    </source>
</reference>
<protein>
    <recommendedName>
        <fullName evidence="3">Benenodin family lasso peptide</fullName>
    </recommendedName>
</protein>
<dbReference type="RefSeq" id="WP_232015888.1">
    <property type="nucleotide sequence ID" value="NZ_AP018817.1"/>
</dbReference>
<evidence type="ECO:0000313" key="2">
    <source>
        <dbReference type="Proteomes" id="UP001059971"/>
    </source>
</evidence>
<accession>A0ABN5WKZ6</accession>
<dbReference type="InterPro" id="IPR049805">
    <property type="entry name" value="Lasso_benenodin"/>
</dbReference>
<sequence length="43" mass="4470">MSNIEHDEDIVDLGAASVETQGAIRGVLDLTGGQLNQMGIADD</sequence>
<dbReference type="Pfam" id="PF24178">
    <property type="entry name" value="Subterisin"/>
    <property type="match status" value="1"/>
</dbReference>
<name>A0ABN5WKZ6_9SPHN</name>
<dbReference type="Proteomes" id="UP001059971">
    <property type="component" value="Chromosome 1"/>
</dbReference>
<dbReference type="NCBIfam" id="NF033522">
    <property type="entry name" value="lasso_benenodin"/>
    <property type="match status" value="1"/>
</dbReference>
<evidence type="ECO:0000313" key="1">
    <source>
        <dbReference type="EMBL" id="BBF70633.1"/>
    </source>
</evidence>
<gene>
    <name evidence="1" type="ORF">SBA_ch1_28330</name>
</gene>
<proteinExistence type="predicted"/>
<evidence type="ECO:0008006" key="3">
    <source>
        <dbReference type="Google" id="ProtNLM"/>
    </source>
</evidence>
<keyword evidence="2" id="KW-1185">Reference proteome</keyword>
<organism evidence="1 2">
    <name type="scientific">Sphingomonas bisphenolicum</name>
    <dbReference type="NCBI Taxonomy" id="296544"/>
    <lineage>
        <taxon>Bacteria</taxon>
        <taxon>Pseudomonadati</taxon>
        <taxon>Pseudomonadota</taxon>
        <taxon>Alphaproteobacteria</taxon>
        <taxon>Sphingomonadales</taxon>
        <taxon>Sphingomonadaceae</taxon>
        <taxon>Sphingomonas</taxon>
    </lineage>
</organism>
<dbReference type="EMBL" id="AP018817">
    <property type="protein sequence ID" value="BBF70633.1"/>
    <property type="molecule type" value="Genomic_DNA"/>
</dbReference>